<name>A0ABW8D494_9GAMM</name>
<dbReference type="HAMAP" id="MF_00659">
    <property type="entry name" value="UPF0250"/>
    <property type="match status" value="1"/>
</dbReference>
<dbReference type="PANTHER" id="PTHR38036">
    <property type="entry name" value="UPF0250 PROTEIN YBED"/>
    <property type="match status" value="1"/>
</dbReference>
<evidence type="ECO:0000313" key="4">
    <source>
        <dbReference type="Proteomes" id="UP001615550"/>
    </source>
</evidence>
<dbReference type="Proteomes" id="UP001615550">
    <property type="component" value="Unassembled WGS sequence"/>
</dbReference>
<proteinExistence type="inferred from homology"/>
<comment type="caution">
    <text evidence="3">The sequence shown here is derived from an EMBL/GenBank/DDBJ whole genome shotgun (WGS) entry which is preliminary data.</text>
</comment>
<dbReference type="PANTHER" id="PTHR38036:SF1">
    <property type="entry name" value="UPF0250 PROTEIN YBED"/>
    <property type="match status" value="1"/>
</dbReference>
<accession>A0ABW8D494</accession>
<evidence type="ECO:0000256" key="2">
    <source>
        <dbReference type="HAMAP-Rule" id="MF_00659"/>
    </source>
</evidence>
<protein>
    <recommendedName>
        <fullName evidence="2">UPF0250 protein ACD661_02980</fullName>
    </recommendedName>
</protein>
<evidence type="ECO:0000313" key="3">
    <source>
        <dbReference type="EMBL" id="MFJ1267517.1"/>
    </source>
</evidence>
<evidence type="ECO:0000256" key="1">
    <source>
        <dbReference type="ARBA" id="ARBA00008460"/>
    </source>
</evidence>
<dbReference type="Gene3D" id="3.30.70.260">
    <property type="match status" value="1"/>
</dbReference>
<dbReference type="InterPro" id="IPR007454">
    <property type="entry name" value="UPF0250_YbeD-like"/>
</dbReference>
<reference evidence="3 4" key="1">
    <citation type="submission" date="2024-08" db="EMBL/GenBank/DDBJ databases">
        <title>Draft Genome Sequence of Legionella lytica strain DSB2004, Isolated From a Fire Sprinkler System.</title>
        <authorList>
            <person name="Everhart A.D."/>
            <person name="Kidane D.T."/>
            <person name="Farone A.L."/>
            <person name="Farone M.B."/>
        </authorList>
    </citation>
    <scope>NUCLEOTIDE SEQUENCE [LARGE SCALE GENOMIC DNA]</scope>
    <source>
        <strain evidence="3 4">DSB2004</strain>
    </source>
</reference>
<organism evidence="3 4">
    <name type="scientific">Legionella lytica</name>
    <dbReference type="NCBI Taxonomy" id="96232"/>
    <lineage>
        <taxon>Bacteria</taxon>
        <taxon>Pseudomonadati</taxon>
        <taxon>Pseudomonadota</taxon>
        <taxon>Gammaproteobacteria</taxon>
        <taxon>Legionellales</taxon>
        <taxon>Legionellaceae</taxon>
        <taxon>Legionella</taxon>
    </lineage>
</organism>
<gene>
    <name evidence="3" type="ORF">ACD661_02980</name>
</gene>
<dbReference type="SUPFAM" id="SSF117991">
    <property type="entry name" value="YbeD/HP0495-like"/>
    <property type="match status" value="1"/>
</dbReference>
<dbReference type="Pfam" id="PF04359">
    <property type="entry name" value="DUF493"/>
    <property type="match status" value="1"/>
</dbReference>
<dbReference type="InterPro" id="IPR027471">
    <property type="entry name" value="YbeD-like_sf"/>
</dbReference>
<keyword evidence="4" id="KW-1185">Reference proteome</keyword>
<sequence>MTKTTLIEFPCHFPIKIMGKNSPKFLEEIREITLKHFPEIEQEKITHKPSKENNFLAITVVVYAENQGMLDAFYQDVTKHPDIKMVL</sequence>
<comment type="similarity">
    <text evidence="1 2">Belongs to the UPF0250 family.</text>
</comment>
<dbReference type="RefSeq" id="WP_400186188.1">
    <property type="nucleotide sequence ID" value="NZ_JBGORX010000001.1"/>
</dbReference>
<dbReference type="EMBL" id="JBGORX010000001">
    <property type="protein sequence ID" value="MFJ1267517.1"/>
    <property type="molecule type" value="Genomic_DNA"/>
</dbReference>